<name>A0A9P6X4A3_RHIOR</name>
<dbReference type="Gene3D" id="3.40.50.2300">
    <property type="match status" value="1"/>
</dbReference>
<proteinExistence type="predicted"/>
<dbReference type="GO" id="GO:0000160">
    <property type="term" value="P:phosphorelay signal transduction system"/>
    <property type="evidence" value="ECO:0007669"/>
    <property type="project" value="UniProtKB-KW"/>
</dbReference>
<gene>
    <name evidence="5" type="ORF">G6F64_009056</name>
</gene>
<comment type="caution">
    <text evidence="5">The sequence shown here is derived from an EMBL/GenBank/DDBJ whole genome shotgun (WGS) entry which is preliminary data.</text>
</comment>
<organism evidence="5 6">
    <name type="scientific">Rhizopus oryzae</name>
    <name type="common">Mucormycosis agent</name>
    <name type="synonym">Rhizopus arrhizus var. delemar</name>
    <dbReference type="NCBI Taxonomy" id="64495"/>
    <lineage>
        <taxon>Eukaryota</taxon>
        <taxon>Fungi</taxon>
        <taxon>Fungi incertae sedis</taxon>
        <taxon>Mucoromycota</taxon>
        <taxon>Mucoromycotina</taxon>
        <taxon>Mucoromycetes</taxon>
        <taxon>Mucorales</taxon>
        <taxon>Mucorineae</taxon>
        <taxon>Rhizopodaceae</taxon>
        <taxon>Rhizopus</taxon>
    </lineage>
</organism>
<dbReference type="InterPro" id="IPR001789">
    <property type="entry name" value="Sig_transdc_resp-reg_receiver"/>
</dbReference>
<comment type="caution">
    <text evidence="3">Lacks conserved residue(s) required for the propagation of feature annotation.</text>
</comment>
<sequence length="158" mass="18336">MESLQSQIKQMKESFHHLKLNLEKVHENDQMITADLVHFQQSLVKKDDILKQCLQQLCTLDTNNNNSLTHVLDKLQQQQQYLATSSKEQNKVVIDVNWTTPPRILLVDDDSVYRDICGRMLTIMKCIVDYAKDGLDALNKLNVNKYDLILMASKLDYI</sequence>
<dbReference type="PANTHER" id="PTHR45339">
    <property type="entry name" value="HYBRID SIGNAL TRANSDUCTION HISTIDINE KINASE J"/>
    <property type="match status" value="1"/>
</dbReference>
<accession>A0A9P6X4A3</accession>
<dbReference type="Proteomes" id="UP000716291">
    <property type="component" value="Unassembled WGS sequence"/>
</dbReference>
<protein>
    <recommendedName>
        <fullName evidence="4">Response regulatory domain-containing protein</fullName>
    </recommendedName>
</protein>
<reference evidence="5" key="1">
    <citation type="journal article" date="2020" name="Microb. Genom.">
        <title>Genetic diversity of clinical and environmental Mucorales isolates obtained from an investigation of mucormycosis cases among solid organ transplant recipients.</title>
        <authorList>
            <person name="Nguyen M.H."/>
            <person name="Kaul D."/>
            <person name="Muto C."/>
            <person name="Cheng S.J."/>
            <person name="Richter R.A."/>
            <person name="Bruno V.M."/>
            <person name="Liu G."/>
            <person name="Beyhan S."/>
            <person name="Sundermann A.J."/>
            <person name="Mounaud S."/>
            <person name="Pasculle A.W."/>
            <person name="Nierman W.C."/>
            <person name="Driscoll E."/>
            <person name="Cumbie R."/>
            <person name="Clancy C.J."/>
            <person name="Dupont C.L."/>
        </authorList>
    </citation>
    <scope>NUCLEOTIDE SEQUENCE</scope>
    <source>
        <strain evidence="5">GL11</strain>
    </source>
</reference>
<dbReference type="Pfam" id="PF00072">
    <property type="entry name" value="Response_reg"/>
    <property type="match status" value="1"/>
</dbReference>
<keyword evidence="1" id="KW-0597">Phosphoprotein</keyword>
<evidence type="ECO:0000313" key="6">
    <source>
        <dbReference type="Proteomes" id="UP000716291"/>
    </source>
</evidence>
<dbReference type="EMBL" id="JAANQT010001584">
    <property type="protein sequence ID" value="KAG1304616.1"/>
    <property type="molecule type" value="Genomic_DNA"/>
</dbReference>
<evidence type="ECO:0000313" key="5">
    <source>
        <dbReference type="EMBL" id="KAG1304616.1"/>
    </source>
</evidence>
<dbReference type="InterPro" id="IPR011006">
    <property type="entry name" value="CheY-like_superfamily"/>
</dbReference>
<keyword evidence="2" id="KW-0902">Two-component regulatory system</keyword>
<evidence type="ECO:0000256" key="2">
    <source>
        <dbReference type="ARBA" id="ARBA00023012"/>
    </source>
</evidence>
<keyword evidence="6" id="KW-1185">Reference proteome</keyword>
<dbReference type="OrthoDB" id="60033at2759"/>
<dbReference type="PROSITE" id="PS50110">
    <property type="entry name" value="RESPONSE_REGULATORY"/>
    <property type="match status" value="1"/>
</dbReference>
<evidence type="ECO:0000256" key="1">
    <source>
        <dbReference type="ARBA" id="ARBA00022553"/>
    </source>
</evidence>
<dbReference type="PANTHER" id="PTHR45339:SF1">
    <property type="entry name" value="HYBRID SIGNAL TRANSDUCTION HISTIDINE KINASE J"/>
    <property type="match status" value="1"/>
</dbReference>
<dbReference type="SUPFAM" id="SSF52172">
    <property type="entry name" value="CheY-like"/>
    <property type="match status" value="1"/>
</dbReference>
<evidence type="ECO:0000256" key="3">
    <source>
        <dbReference type="PROSITE-ProRule" id="PRU00169"/>
    </source>
</evidence>
<feature type="domain" description="Response regulatory" evidence="4">
    <location>
        <begin position="103"/>
        <end position="158"/>
    </location>
</feature>
<evidence type="ECO:0000259" key="4">
    <source>
        <dbReference type="PROSITE" id="PS50110"/>
    </source>
</evidence>
<dbReference type="AlphaFoldDB" id="A0A9P6X4A3"/>